<organism evidence="2 3">
    <name type="scientific">Pomacea canaliculata</name>
    <name type="common">Golden apple snail</name>
    <dbReference type="NCBI Taxonomy" id="400727"/>
    <lineage>
        <taxon>Eukaryota</taxon>
        <taxon>Metazoa</taxon>
        <taxon>Spiralia</taxon>
        <taxon>Lophotrochozoa</taxon>
        <taxon>Mollusca</taxon>
        <taxon>Gastropoda</taxon>
        <taxon>Caenogastropoda</taxon>
        <taxon>Architaenioglossa</taxon>
        <taxon>Ampullarioidea</taxon>
        <taxon>Ampullariidae</taxon>
        <taxon>Pomacea</taxon>
    </lineage>
</organism>
<dbReference type="Proteomes" id="UP000245119">
    <property type="component" value="Linkage Group LG5"/>
</dbReference>
<feature type="domain" description="Dynein heavy chain C-terminal" evidence="1">
    <location>
        <begin position="1"/>
        <end position="94"/>
    </location>
</feature>
<dbReference type="EMBL" id="PZQS01000005">
    <property type="protein sequence ID" value="PVD29941.1"/>
    <property type="molecule type" value="Genomic_DNA"/>
</dbReference>
<evidence type="ECO:0000259" key="1">
    <source>
        <dbReference type="Pfam" id="PF18199"/>
    </source>
</evidence>
<dbReference type="InterPro" id="IPR043160">
    <property type="entry name" value="Dynein_C_barrel"/>
</dbReference>
<dbReference type="Pfam" id="PF18199">
    <property type="entry name" value="Dynein_C"/>
    <property type="match status" value="1"/>
</dbReference>
<dbReference type="Gene3D" id="3.10.490.20">
    <property type="match status" value="1"/>
</dbReference>
<name>A0A2T7P959_POMCA</name>
<protein>
    <recommendedName>
        <fullName evidence="1">Dynein heavy chain C-terminal domain-containing protein</fullName>
    </recommendedName>
</protein>
<proteinExistence type="predicted"/>
<gene>
    <name evidence="2" type="ORF">C0Q70_09202</name>
</gene>
<comment type="caution">
    <text evidence="2">The sequence shown here is derived from an EMBL/GenBank/DDBJ whole genome shotgun (WGS) entry which is preliminary data.</text>
</comment>
<keyword evidence="3" id="KW-1185">Reference proteome</keyword>
<dbReference type="InterPro" id="IPR041228">
    <property type="entry name" value="Dynein_C"/>
</dbReference>
<accession>A0A2T7P959</accession>
<dbReference type="AlphaFoldDB" id="A0A2T7P959"/>
<evidence type="ECO:0000313" key="2">
    <source>
        <dbReference type="EMBL" id="PVD29941.1"/>
    </source>
</evidence>
<evidence type="ECO:0000313" key="3">
    <source>
        <dbReference type="Proteomes" id="UP000245119"/>
    </source>
</evidence>
<sequence>MQLANATWNPSQEVLSELLPGAEAVEVLPPLWIKPRAAGEEPSERGPQLDVYLCPFFACPDLELQQDSNLVTHVPLPTRVPPATWAQSRVALSCRLSNPQTVS</sequence>
<reference evidence="2 3" key="1">
    <citation type="submission" date="2018-04" db="EMBL/GenBank/DDBJ databases">
        <title>The genome of golden apple snail Pomacea canaliculata provides insight into stress tolerance and invasive adaptation.</title>
        <authorList>
            <person name="Liu C."/>
            <person name="Liu B."/>
            <person name="Ren Y."/>
            <person name="Zhang Y."/>
            <person name="Wang H."/>
            <person name="Li S."/>
            <person name="Jiang F."/>
            <person name="Yin L."/>
            <person name="Zhang G."/>
            <person name="Qian W."/>
            <person name="Fan W."/>
        </authorList>
    </citation>
    <scope>NUCLEOTIDE SEQUENCE [LARGE SCALE GENOMIC DNA]</scope>
    <source>
        <strain evidence="2">SZHN2017</strain>
        <tissue evidence="2">Muscle</tissue>
    </source>
</reference>